<protein>
    <submittedName>
        <fullName evidence="1">Acetyltransferase family protein</fullName>
    </submittedName>
</protein>
<accession>A0A3P3XRL6</accession>
<dbReference type="InterPro" id="IPR016181">
    <property type="entry name" value="Acyl_CoA_acyltransferase"/>
</dbReference>
<dbReference type="Gene3D" id="3.40.630.30">
    <property type="match status" value="1"/>
</dbReference>
<sequence>MRLKTNIVRVEAHRFYENMGFERTKTQYTYVKKLAPDSKAR</sequence>
<keyword evidence="1" id="KW-0808">Transferase</keyword>
<organism evidence="1">
    <name type="scientific">uncultured spirochete</name>
    <dbReference type="NCBI Taxonomy" id="156406"/>
    <lineage>
        <taxon>Bacteria</taxon>
        <taxon>Pseudomonadati</taxon>
        <taxon>Spirochaetota</taxon>
        <taxon>Spirochaetia</taxon>
        <taxon>Spirochaetales</taxon>
        <taxon>environmental samples</taxon>
    </lineage>
</organism>
<gene>
    <name evidence="1" type="ORF">SPIRO4BDMA_41055</name>
</gene>
<dbReference type="GO" id="GO:0016740">
    <property type="term" value="F:transferase activity"/>
    <property type="evidence" value="ECO:0007669"/>
    <property type="project" value="UniProtKB-KW"/>
</dbReference>
<dbReference type="AlphaFoldDB" id="A0A3P3XRL6"/>
<dbReference type="SUPFAM" id="SSF55729">
    <property type="entry name" value="Acyl-CoA N-acyltransferases (Nat)"/>
    <property type="match status" value="1"/>
</dbReference>
<reference evidence="1" key="1">
    <citation type="submission" date="2017-02" db="EMBL/GenBank/DDBJ databases">
        <authorList>
            <person name="Regsiter A."/>
            <person name="William W."/>
        </authorList>
    </citation>
    <scope>NUCLEOTIDE SEQUENCE</scope>
    <source>
        <strain evidence="1">BdmA 4</strain>
    </source>
</reference>
<dbReference type="EMBL" id="FWDO01000004">
    <property type="protein sequence ID" value="SLM18483.1"/>
    <property type="molecule type" value="Genomic_DNA"/>
</dbReference>
<name>A0A3P3XRL6_9SPIR</name>
<proteinExistence type="predicted"/>
<evidence type="ECO:0000313" key="1">
    <source>
        <dbReference type="EMBL" id="SLM18483.1"/>
    </source>
</evidence>